<comment type="caution">
    <text evidence="2">The sequence shown here is derived from an EMBL/GenBank/DDBJ whole genome shotgun (WGS) entry which is preliminary data.</text>
</comment>
<proteinExistence type="predicted"/>
<organism evidence="2 3">
    <name type="scientific">Myodes glareolus</name>
    <name type="common">Bank vole</name>
    <name type="synonym">Clethrionomys glareolus</name>
    <dbReference type="NCBI Taxonomy" id="447135"/>
    <lineage>
        <taxon>Eukaryota</taxon>
        <taxon>Metazoa</taxon>
        <taxon>Chordata</taxon>
        <taxon>Craniata</taxon>
        <taxon>Vertebrata</taxon>
        <taxon>Euteleostomi</taxon>
        <taxon>Mammalia</taxon>
        <taxon>Eutheria</taxon>
        <taxon>Euarchontoglires</taxon>
        <taxon>Glires</taxon>
        <taxon>Rodentia</taxon>
        <taxon>Myomorpha</taxon>
        <taxon>Muroidea</taxon>
        <taxon>Cricetidae</taxon>
        <taxon>Arvicolinae</taxon>
        <taxon>Myodes</taxon>
    </lineage>
</organism>
<accession>A0AAW0K862</accession>
<name>A0AAW0K862_MYOGA</name>
<sequence>MTNGLQRQDKRILGNRGENQLQVKRSRENPQKRKDFVDPLDLVPKTMFTYKIIQERKRSAPKITGKQLRRHIGLVPMHTCSNDTADNLLEGTASGKPELVTKDNILLLKNYQRGGTFLQFPVILSAPSDKATAEAASHPQAERTTVLNPRGETLLKNISDADSSPLITQLCPRGTQRLYMLTIKFYSCPDPLQAIEVINSALSTPQFGSQDETMEKSPQECSVSTGVSKQTQTAQKPKHRQEAVRSHNGTTSKTIYVDECFILRHADPSNFSMFKAAANVNVPISTCTAKVEWMERQDEWMGGQADGQMSLSDTQAEYELPLLPLLHLAVCPHPRYFGLLRLMLSEPSSHNMEGTIEKCTNLSKGQRNFSQVSTHGWQCGQGTRDGADDTWVYCSAYSRTWGTLEYTTEKACLHGETNENSNAAQETDCRNTLGSRTSVFLDRMQMLVLFSEATVKSEIHKALALKMFAMQQVYT</sequence>
<feature type="region of interest" description="Disordered" evidence="1">
    <location>
        <begin position="1"/>
        <end position="32"/>
    </location>
</feature>
<dbReference type="Proteomes" id="UP001488838">
    <property type="component" value="Unassembled WGS sequence"/>
</dbReference>
<dbReference type="EMBL" id="JBBHLL010000002">
    <property type="protein sequence ID" value="KAK7835352.1"/>
    <property type="molecule type" value="Genomic_DNA"/>
</dbReference>
<feature type="compositionally biased region" description="Polar residues" evidence="1">
    <location>
        <begin position="219"/>
        <end position="235"/>
    </location>
</feature>
<evidence type="ECO:0000313" key="3">
    <source>
        <dbReference type="Proteomes" id="UP001488838"/>
    </source>
</evidence>
<dbReference type="AlphaFoldDB" id="A0AAW0K862"/>
<keyword evidence="3" id="KW-1185">Reference proteome</keyword>
<protein>
    <submittedName>
        <fullName evidence="2">Uncharacterized protein</fullName>
    </submittedName>
</protein>
<evidence type="ECO:0000256" key="1">
    <source>
        <dbReference type="SAM" id="MobiDB-lite"/>
    </source>
</evidence>
<evidence type="ECO:0000313" key="2">
    <source>
        <dbReference type="EMBL" id="KAK7835352.1"/>
    </source>
</evidence>
<gene>
    <name evidence="2" type="ORF">U0070_017888</name>
</gene>
<feature type="region of interest" description="Disordered" evidence="1">
    <location>
        <begin position="208"/>
        <end position="247"/>
    </location>
</feature>
<reference evidence="2 3" key="1">
    <citation type="journal article" date="2023" name="bioRxiv">
        <title>Conserved and derived expression patterns and positive selection on dental genes reveal complex evolutionary context of ever-growing rodent molars.</title>
        <authorList>
            <person name="Calamari Z.T."/>
            <person name="Song A."/>
            <person name="Cohen E."/>
            <person name="Akter M."/>
            <person name="Roy R.D."/>
            <person name="Hallikas O."/>
            <person name="Christensen M.M."/>
            <person name="Li P."/>
            <person name="Marangoni P."/>
            <person name="Jernvall J."/>
            <person name="Klein O.D."/>
        </authorList>
    </citation>
    <scope>NUCLEOTIDE SEQUENCE [LARGE SCALE GENOMIC DNA]</scope>
    <source>
        <strain evidence="2">V071</strain>
    </source>
</reference>